<feature type="transmembrane region" description="Helical" evidence="2">
    <location>
        <begin position="26"/>
        <end position="50"/>
    </location>
</feature>
<feature type="compositionally biased region" description="Polar residues" evidence="1">
    <location>
        <begin position="853"/>
        <end position="876"/>
    </location>
</feature>
<dbReference type="EMBL" id="CAWUHC010000010">
    <property type="protein sequence ID" value="CAK7213865.1"/>
    <property type="molecule type" value="Genomic_DNA"/>
</dbReference>
<sequence>MPKLLTRGASGAAGAASGGSGVSLGVIIAVVVIGTIFLAVGGGLLCAWVARRKRRQRRQSRRQEEEEARKKQMMAVSMMRDSDEGGRPADRPISGDAGANAAAAAATNYFRPGGQPISDCSSSTCCSLASTRDSFSTLDGEFEGAGVTWWWLWNWRRFWHNQRRWVRRQKERSAVVLGRTGSNSSSSSQGNEIKQQSQRNRCQHDHGYNGHHHHRRGTVDGSPRKLRRRRPETSIIASTNSLFFPAFVGENDNNGDANASHAASGEIGLRAPPPTFSIIRANSVPQRPPPPSEQLRLLPPHGPPNGAPNGYNDNNRSSMPNMPPQKNARYHPQQHQLQQQVQSNQMMQQGPSLQPPPPISTRTLPRPPQPALIIPNQPKSYIPPGVPFHPSMPPQQQHQMMIMMMQQQQMQLQQQIRQQYLQQQQMRQSRPGSKHIQTLSTDTALTEILRSTEQRLAQLQGQQPANLGSMKRMSTSIPPKASTATTASHNSSNSTGPTELDRESVKRSSQTSNSDADSMVKGGKDERDTSPIVDAIPTALSSPSKSPNKNRVAAGTLAMAGNNVLAHPMMLPAPVMLLPQPATSMNSSPETRSPSSVYSSSGASSRSSLSTVYSVDERSDKGTVASKATSKGGVRIANSDDEAQNDRILAGLGITGNTVDSQFVEATKKPEDLQVMLADTALVPAALATPKSRASRGMSVSAAAVPDLPPRSPKRSGSGQSMPKGSGIMIPHSSSSNNLNNSTSYSNMSHGNINMGANRNNNNSTPNRHRRNGSVWQQAPSPQQMQQYNMLMNNGNVRLSFNGGSGSRPNSGQFSRNSTVRLMVTSPSKPNTASQNNNMNIDAADLSDEKTPTSETSTMDWRNSMVAPSSTASSPNRAAGGGDRSLLQSSPTLAPEDEHSLVPGRANPRTSWGSSGGSSMPPHPPKHGRRSLNERIEALQAVQNEEAQFRRSVRPLPRPPSFGSLNNLNAIQQNMNTNNLTVVAAAAELRRMNSTAYSEASSVYSNATSATSHAANNNNNISQQHFISTAPSAMGLTQPRRAGRRRNSSAGESASGAAQRNSVVGSRQYLALGQKRISQVPSTMNGNGSGSGYDKENRDVANKRSSAPPTSSRPAPQRSRSTKSMTTTGTALRRVDENPASGASTPANGGTPSKNSPGKVTPKGTPKGTPSKGLTSSATAGSNLSVVTSSPSTPKTNTGRPLRKSPSRSTQVGSVSHATAAGSPMSKLRTKSMMNPSTPTRNSTAGGAWQPTSRDSLGLYDQDGFLLSSPSRK</sequence>
<feature type="compositionally biased region" description="Low complexity" evidence="1">
    <location>
        <begin position="333"/>
        <end position="349"/>
    </location>
</feature>
<organism evidence="3 4">
    <name type="scientific">Sporothrix bragantina</name>
    <dbReference type="NCBI Taxonomy" id="671064"/>
    <lineage>
        <taxon>Eukaryota</taxon>
        <taxon>Fungi</taxon>
        <taxon>Dikarya</taxon>
        <taxon>Ascomycota</taxon>
        <taxon>Pezizomycotina</taxon>
        <taxon>Sordariomycetes</taxon>
        <taxon>Sordariomycetidae</taxon>
        <taxon>Ophiostomatales</taxon>
        <taxon>Ophiostomataceae</taxon>
        <taxon>Sporothrix</taxon>
    </lineage>
</organism>
<feature type="compositionally biased region" description="Low complexity" evidence="1">
    <location>
        <begin position="733"/>
        <end position="766"/>
    </location>
</feature>
<comment type="caution">
    <text evidence="3">The sequence shown here is derived from an EMBL/GenBank/DDBJ whole genome shotgun (WGS) entry which is preliminary data.</text>
</comment>
<feature type="compositionally biased region" description="Polar residues" evidence="1">
    <location>
        <begin position="1141"/>
        <end position="1158"/>
    </location>
</feature>
<feature type="compositionally biased region" description="Low complexity" evidence="1">
    <location>
        <begin position="1104"/>
        <end position="1119"/>
    </location>
</feature>
<feature type="compositionally biased region" description="Polar residues" evidence="1">
    <location>
        <begin position="1232"/>
        <end position="1255"/>
    </location>
</feature>
<keyword evidence="2" id="KW-1133">Transmembrane helix</keyword>
<feature type="region of interest" description="Disordered" evidence="1">
    <location>
        <begin position="1075"/>
        <end position="1273"/>
    </location>
</feature>
<feature type="region of interest" description="Disordered" evidence="1">
    <location>
        <begin position="1036"/>
        <end position="1062"/>
    </location>
</feature>
<feature type="region of interest" description="Disordered" evidence="1">
    <location>
        <begin position="458"/>
        <end position="531"/>
    </location>
</feature>
<feature type="compositionally biased region" description="Polar residues" evidence="1">
    <location>
        <begin position="1172"/>
        <end position="1184"/>
    </location>
</feature>
<feature type="compositionally biased region" description="Polar residues" evidence="1">
    <location>
        <begin position="807"/>
        <end position="840"/>
    </location>
</feature>
<evidence type="ECO:0000313" key="4">
    <source>
        <dbReference type="Proteomes" id="UP001642406"/>
    </source>
</evidence>
<feature type="compositionally biased region" description="Low complexity" evidence="1">
    <location>
        <begin position="1048"/>
        <end position="1058"/>
    </location>
</feature>
<feature type="compositionally biased region" description="Basic and acidic residues" evidence="1">
    <location>
        <begin position="1093"/>
        <end position="1102"/>
    </location>
</feature>
<feature type="compositionally biased region" description="Low complexity" evidence="1">
    <location>
        <begin position="481"/>
        <end position="495"/>
    </location>
</feature>
<feature type="region of interest" description="Disordered" evidence="1">
    <location>
        <begin position="689"/>
        <end position="781"/>
    </location>
</feature>
<feature type="region of interest" description="Disordered" evidence="1">
    <location>
        <begin position="582"/>
        <end position="639"/>
    </location>
</feature>
<feature type="compositionally biased region" description="Polar residues" evidence="1">
    <location>
        <begin position="189"/>
        <end position="200"/>
    </location>
</feature>
<gene>
    <name evidence="3" type="ORF">SBRCBS47491_001951</name>
</gene>
<feature type="compositionally biased region" description="Polar residues" evidence="1">
    <location>
        <begin position="507"/>
        <end position="516"/>
    </location>
</feature>
<feature type="compositionally biased region" description="Low complexity" evidence="1">
    <location>
        <begin position="582"/>
        <end position="614"/>
    </location>
</feature>
<feature type="compositionally biased region" description="Polar residues" evidence="1">
    <location>
        <begin position="1076"/>
        <end position="1086"/>
    </location>
</feature>
<protein>
    <submittedName>
        <fullName evidence="3">Uncharacterized protein</fullName>
    </submittedName>
</protein>
<feature type="compositionally biased region" description="Pro residues" evidence="1">
    <location>
        <begin position="353"/>
        <end position="370"/>
    </location>
</feature>
<evidence type="ECO:0000256" key="1">
    <source>
        <dbReference type="SAM" id="MobiDB-lite"/>
    </source>
</evidence>
<dbReference type="Proteomes" id="UP001642406">
    <property type="component" value="Unassembled WGS sequence"/>
</dbReference>
<keyword evidence="2" id="KW-0812">Transmembrane</keyword>
<name>A0ABP0B2T9_9PEZI</name>
<evidence type="ECO:0000256" key="2">
    <source>
        <dbReference type="SAM" id="Phobius"/>
    </source>
</evidence>
<feature type="compositionally biased region" description="Polar residues" evidence="1">
    <location>
        <begin position="458"/>
        <end position="477"/>
    </location>
</feature>
<feature type="compositionally biased region" description="Low complexity" evidence="1">
    <location>
        <begin position="1185"/>
        <end position="1194"/>
    </location>
</feature>
<keyword evidence="4" id="KW-1185">Reference proteome</keyword>
<reference evidence="3 4" key="1">
    <citation type="submission" date="2024-01" db="EMBL/GenBank/DDBJ databases">
        <authorList>
            <person name="Allen C."/>
            <person name="Tagirdzhanova G."/>
        </authorList>
    </citation>
    <scope>NUCLEOTIDE SEQUENCE [LARGE SCALE GENOMIC DNA]</scope>
</reference>
<feature type="compositionally biased region" description="Polar residues" evidence="1">
    <location>
        <begin position="1207"/>
        <end position="1217"/>
    </location>
</feature>
<feature type="region of interest" description="Disordered" evidence="1">
    <location>
        <begin position="170"/>
        <end position="234"/>
    </location>
</feature>
<feature type="region of interest" description="Disordered" evidence="1">
    <location>
        <begin position="795"/>
        <end position="930"/>
    </location>
</feature>
<evidence type="ECO:0000313" key="3">
    <source>
        <dbReference type="EMBL" id="CAK7213865.1"/>
    </source>
</evidence>
<feature type="region of interest" description="Disordered" evidence="1">
    <location>
        <begin position="945"/>
        <end position="967"/>
    </location>
</feature>
<proteinExistence type="predicted"/>
<keyword evidence="2" id="KW-0472">Membrane</keyword>
<feature type="region of interest" description="Disordered" evidence="1">
    <location>
        <begin position="255"/>
        <end position="371"/>
    </location>
</feature>
<accession>A0ABP0B2T9</accession>